<dbReference type="HOGENOM" id="CLU_1199713_0_0_1"/>
<keyword evidence="4" id="KW-1185">Reference proteome</keyword>
<comment type="caution">
    <text evidence="3">The sequence shown here is derived from an EMBL/GenBank/DDBJ whole genome shotgun (WGS) entry which is preliminary data.</text>
</comment>
<dbReference type="AlphaFoldDB" id="A0A010RUF0"/>
<evidence type="ECO:0000313" key="4">
    <source>
        <dbReference type="Proteomes" id="UP000020467"/>
    </source>
</evidence>
<evidence type="ECO:0000256" key="2">
    <source>
        <dbReference type="SAM" id="Phobius"/>
    </source>
</evidence>
<organism evidence="3 4">
    <name type="scientific">Colletotrichum fioriniae PJ7</name>
    <dbReference type="NCBI Taxonomy" id="1445577"/>
    <lineage>
        <taxon>Eukaryota</taxon>
        <taxon>Fungi</taxon>
        <taxon>Dikarya</taxon>
        <taxon>Ascomycota</taxon>
        <taxon>Pezizomycotina</taxon>
        <taxon>Sordariomycetes</taxon>
        <taxon>Hypocreomycetidae</taxon>
        <taxon>Glomerellales</taxon>
        <taxon>Glomerellaceae</taxon>
        <taxon>Colletotrichum</taxon>
        <taxon>Colletotrichum acutatum species complex</taxon>
    </lineage>
</organism>
<sequence>MSAALLAQTQTNVTISPQKPAIEPSPRGEAHTTHRVHSLDRFHIETCAAGTLAKDPLSRATSAVVVVAVAATALLPIVVFFDSSRSTLYYSSPPYPSRNISSFIPSTRLSSSSAPSPSYHHVQPFPPPNVYDPKQPEPLRPSISNQVQLRVAVRGVKPSVAAPFRPPCSPSASPSLPGTYCHGLLALEPSHYSRCAVPSTTSTPSIVTPQPQPRGIALLAWSAAPPAVLGA</sequence>
<dbReference type="Proteomes" id="UP000020467">
    <property type="component" value="Unassembled WGS sequence"/>
</dbReference>
<dbReference type="EMBL" id="JARH01000875">
    <property type="protein sequence ID" value="EXF75863.1"/>
    <property type="molecule type" value="Genomic_DNA"/>
</dbReference>
<feature type="region of interest" description="Disordered" evidence="1">
    <location>
        <begin position="15"/>
        <end position="34"/>
    </location>
</feature>
<name>A0A010RUF0_9PEZI</name>
<dbReference type="OrthoDB" id="10605588at2759"/>
<reference evidence="3 4" key="1">
    <citation type="submission" date="2014-02" db="EMBL/GenBank/DDBJ databases">
        <title>The genome sequence of Colletotrichum fioriniae PJ7.</title>
        <authorList>
            <person name="Baroncelli R."/>
            <person name="Thon M.R."/>
        </authorList>
    </citation>
    <scope>NUCLEOTIDE SEQUENCE [LARGE SCALE GENOMIC DNA]</scope>
    <source>
        <strain evidence="3 4">PJ7</strain>
    </source>
</reference>
<proteinExistence type="predicted"/>
<dbReference type="KEGG" id="cfj:CFIO01_11378"/>
<evidence type="ECO:0000313" key="3">
    <source>
        <dbReference type="EMBL" id="EXF75863.1"/>
    </source>
</evidence>
<accession>A0A010RUF0</accession>
<gene>
    <name evidence="3" type="ORF">CFIO01_11378</name>
</gene>
<keyword evidence="2" id="KW-0472">Membrane</keyword>
<protein>
    <submittedName>
        <fullName evidence="3">Uncharacterized protein</fullName>
    </submittedName>
</protein>
<keyword evidence="2" id="KW-1133">Transmembrane helix</keyword>
<evidence type="ECO:0000256" key="1">
    <source>
        <dbReference type="SAM" id="MobiDB-lite"/>
    </source>
</evidence>
<feature type="transmembrane region" description="Helical" evidence="2">
    <location>
        <begin position="60"/>
        <end position="81"/>
    </location>
</feature>
<keyword evidence="2" id="KW-0812">Transmembrane</keyword>